<evidence type="ECO:0000313" key="5">
    <source>
        <dbReference type="EMBL" id="KFD72043.1"/>
    </source>
</evidence>
<evidence type="ECO:0000259" key="4">
    <source>
        <dbReference type="PROSITE" id="PS50021"/>
    </source>
</evidence>
<dbReference type="SUPFAM" id="SSF47576">
    <property type="entry name" value="Calponin-homology domain, CH-domain"/>
    <property type="match status" value="1"/>
</dbReference>
<dbReference type="Pfam" id="PF23092">
    <property type="entry name" value="Ubiquitin_6"/>
    <property type="match status" value="1"/>
</dbReference>
<feature type="compositionally biased region" description="Polar residues" evidence="3">
    <location>
        <begin position="418"/>
        <end position="430"/>
    </location>
</feature>
<protein>
    <recommendedName>
        <fullName evidence="4">Calponin-homology (CH) domain-containing protein</fullName>
    </recommendedName>
</protein>
<reference evidence="5" key="1">
    <citation type="journal article" date="2014" name="Nat. Genet.">
        <title>Genome and transcriptome of the porcine whipworm Trichuris suis.</title>
        <authorList>
            <person name="Jex A.R."/>
            <person name="Nejsum P."/>
            <person name="Schwarz E.M."/>
            <person name="Hu L."/>
            <person name="Young N.D."/>
            <person name="Hall R.S."/>
            <person name="Korhonen P.K."/>
            <person name="Liao S."/>
            <person name="Thamsborg S."/>
            <person name="Xia J."/>
            <person name="Xu P."/>
            <person name="Wang S."/>
            <person name="Scheerlinck J.P."/>
            <person name="Hofmann A."/>
            <person name="Sternberg P.W."/>
            <person name="Wang J."/>
            <person name="Gasser R.B."/>
        </authorList>
    </citation>
    <scope>NUCLEOTIDE SEQUENCE [LARGE SCALE GENOMIC DNA]</scope>
    <source>
        <strain evidence="5">DCEP-RM93F</strain>
    </source>
</reference>
<feature type="compositionally biased region" description="Low complexity" evidence="3">
    <location>
        <begin position="439"/>
        <end position="449"/>
    </location>
</feature>
<feature type="region of interest" description="Disordered" evidence="3">
    <location>
        <begin position="318"/>
        <end position="337"/>
    </location>
</feature>
<dbReference type="InterPro" id="IPR036872">
    <property type="entry name" value="CH_dom_sf"/>
</dbReference>
<feature type="compositionally biased region" description="Basic and acidic residues" evidence="3">
    <location>
        <begin position="528"/>
        <end position="544"/>
    </location>
</feature>
<feature type="region of interest" description="Disordered" evidence="3">
    <location>
        <begin position="768"/>
        <end position="789"/>
    </location>
</feature>
<dbReference type="Pfam" id="PF25408">
    <property type="entry name" value="AAA_lid_NAV1"/>
    <property type="match status" value="1"/>
</dbReference>
<organism evidence="5">
    <name type="scientific">Trichuris suis</name>
    <name type="common">pig whipworm</name>
    <dbReference type="NCBI Taxonomy" id="68888"/>
    <lineage>
        <taxon>Eukaryota</taxon>
        <taxon>Metazoa</taxon>
        <taxon>Ecdysozoa</taxon>
        <taxon>Nematoda</taxon>
        <taxon>Enoplea</taxon>
        <taxon>Dorylaimia</taxon>
        <taxon>Trichinellida</taxon>
        <taxon>Trichuridae</taxon>
        <taxon>Trichuris</taxon>
    </lineage>
</organism>
<feature type="coiled-coil region" evidence="2">
    <location>
        <begin position="1303"/>
        <end position="1358"/>
    </location>
</feature>
<feature type="domain" description="Calponin-homology (CH)" evidence="4">
    <location>
        <begin position="11"/>
        <end position="118"/>
    </location>
</feature>
<keyword evidence="1 2" id="KW-0175">Coiled coil</keyword>
<feature type="compositionally biased region" description="Low complexity" evidence="3">
    <location>
        <begin position="365"/>
        <end position="376"/>
    </location>
</feature>
<feature type="region of interest" description="Disordered" evidence="3">
    <location>
        <begin position="1022"/>
        <end position="1041"/>
    </location>
</feature>
<dbReference type="PROSITE" id="PS50021">
    <property type="entry name" value="CH"/>
    <property type="match status" value="1"/>
</dbReference>
<dbReference type="GO" id="GO:0022008">
    <property type="term" value="P:neurogenesis"/>
    <property type="evidence" value="ECO:0007669"/>
    <property type="project" value="InterPro"/>
</dbReference>
<feature type="compositionally biased region" description="Polar residues" evidence="3">
    <location>
        <begin position="233"/>
        <end position="243"/>
    </location>
</feature>
<feature type="region of interest" description="Disordered" evidence="3">
    <location>
        <begin position="344"/>
        <end position="382"/>
    </location>
</feature>
<name>A0A085NRE7_9BILA</name>
<feature type="compositionally biased region" description="Polar residues" evidence="3">
    <location>
        <begin position="136"/>
        <end position="151"/>
    </location>
</feature>
<dbReference type="Gene3D" id="1.10.418.10">
    <property type="entry name" value="Calponin-like domain"/>
    <property type="match status" value="1"/>
</dbReference>
<dbReference type="PANTHER" id="PTHR12784:SF28">
    <property type="entry name" value="PROTEIN SICKIE"/>
    <property type="match status" value="1"/>
</dbReference>
<dbReference type="InterPro" id="IPR039041">
    <property type="entry name" value="Nav/unc-53"/>
</dbReference>
<dbReference type="InterPro" id="IPR001715">
    <property type="entry name" value="CH_dom"/>
</dbReference>
<sequence length="2084" mass="225957">MNAVLSRGTHLADQLIYTDWANQYLEKNQKSRLIRDLQKDLQDSIVLIDIIECVLSSEVPNVRRKPNGRSQAIDNIASCLRYLSSIGVQLDGVTVQGIHDGQLKSILNLFYNLSWFKKEHYRMKKYQGPSKLAALNSEQKQPSRLPTSKASTGHDKLNCNTAIPSSMAGSNSGPTQMPAIPVPTEKNSSASISGLIANHLGVVAASDPGEKEKVAKVEAPPSKHEHTKLSGIPSYSQRATTPRQPAGATLSRQVPYAPSKLPGGPPSTSSLGYSKTAVPGREGKMLDKFGLFGAGCKDKVPERAPGVAKNDYIGKTSKGVTRATSNSSSGFSSAKSELSDVCSSVEGSFPYGQTPKSRVKGATCSSDSISTRSASSGGIQVAKGAKKGVFASRRLPEVVSNTKEETERNSEGSGPLATPSTSRKSGPSTQKLERSHLPAAEAAYPAKRAQTVSGKIKYQGNNSLRPLDSGRHPANCIPHVGQVSENTGYRQCPTGGKQTHSSQGAVRFGIPKPTLAVKGTAKNLTTVAREESASKQPHSQEKNHTRVVQVAKASTTADGSMLGRISDDSLSRKGATVLRPAGFDRPQRIKAPEGIPSHGFVKEPVQSAYGPGNVGGGAVVGVVSPISQRRTLSAPFQSNETAAATIAGDSGEQSDSASSHTSENPSETNSIIYCPTVEPAIAKEECRTETHLDSSAAQGRTKSRIETTFHCNDGVVITHDISKERKAFELSNFDDEAVSSLKPMEPVLSPTAQVALLHNLLPPGCHGGLSKPNGHKGSPFPRRESAGSISDNARTLWTGNKEAVNLTYGCSSDGDLFRLDLPQDQWANQTAGDCDLTLYVRRMQDRFREGIAAAQDVLRKTNPLEDRPITGDSFMSQRAAYFFADLWETIAKELSNHLEDSTSLSSGASENADEISTDDLTGSSLSDGQPTSNDAKVETSDSTTDSKEEQTAIDQQQQLVSAIPARYGLSPSLKPKTHKAKNVAPPTVVSKAYGGESYSGGSSMFGEYGLVGRPPLHNTVAPVGSRRPQPPFSRPTPNAISPKERNVVRTQNTIIGTAMAVGCHSLDRKKQLLAQAESPFRIVSIDHQQPSYYDKVTSNNKRQDMSSLLSIVSPKRIPYARNGAVMGPKMETISKTAQSTSMSRSMIDELSAVGVTLKSGRVQQNCQSSPGRSSPVIATSPTSIEATKRGIMDVGYKTPPLPVRNRPSDIAQPLFPHRLGARASNDQTMLCHGTAKSWTASPLQNSGSAGGHCRLVQSSNAYAAANGCENPACHHPQPFSLEEPHGSSLSLSSTTSSLYSSAEDRYQTEIRKLHREVEIYKEKVQTLTTQQSTYAHVVAAFEQSLKSMTKRMQALTAASQQKDFELSGLKRKMEMLRELSIAAGLKVDQLITAPTNDPTAQQHRLLCAPISEGRSPLSRQPSSESMVSAVSQQSNSSVGKSSSSSTTAKKSKGSWAHNVEVAQIRSSFNKAFSKAKKNKASSNSDIEEGTIPSDRSHSNSPKHRARSSTGGTKCASSLAVDETDIEELVYSLKKQLVEKDSVLTDIRLEALTSAQQVDQLKEALHRLKGEMFTLKENNQRLQSIVTNISHSCSHSSLPPLSDDECSSGKSSTTGTSTSSRSLQECMRIRVAVAVEAKCGAFLKESREAYIFIGCCHISGKTKWERCDSLIAKVFREYLLRVDPIANLGLNADSILQFDIGDFTLTGNCPPADCTPYMFVSKPKNRTVVIRLRGPEQNSFDSLAFETLIPKSVVQRYATILLEQRRVILSCPVPMNLNDLALSLAEYCVTRVDPSRGRSAIAIFNGKSGGSKGRTNDLMQMIRHEIKSSNAGNPLVLILQNWAETEDQLSELLCALAQSQMVSNTYIIVVANRLVAKKTTAADAQLHQEFRYVLSMDQGEASRDRLFKVLRRRLIDGEVRRQGKLPSELAKVFDWLPKIWSYLYKYFEAFAPGGMPLSPDIFADCPLDKQQSRQWFVDLWNKVILPELAKTVPKACERQARCQDWPEPSSFVVDSWPWTESPNPVELLRTLSYAKAGGTRRVNRDDKDPLSTLIRLQQNSRGDARMDYRTNNLANFAPGATSDSI</sequence>
<evidence type="ECO:0000256" key="2">
    <source>
        <dbReference type="SAM" id="Coils"/>
    </source>
</evidence>
<dbReference type="CDD" id="cd21212">
    <property type="entry name" value="CH_NAV2-like"/>
    <property type="match status" value="1"/>
</dbReference>
<feature type="compositionally biased region" description="Polar residues" evidence="3">
    <location>
        <begin position="651"/>
        <end position="671"/>
    </location>
</feature>
<dbReference type="InterPro" id="IPR057568">
    <property type="entry name" value="CortBP2_NAV1-like_AAA_lid"/>
</dbReference>
<accession>A0A085NRE7</accession>
<feature type="region of interest" description="Disordered" evidence="3">
    <location>
        <begin position="216"/>
        <end position="272"/>
    </location>
</feature>
<feature type="region of interest" description="Disordered" evidence="3">
    <location>
        <begin position="1598"/>
        <end position="1618"/>
    </location>
</feature>
<feature type="compositionally biased region" description="Basic and acidic residues" evidence="3">
    <location>
        <begin position="216"/>
        <end position="228"/>
    </location>
</feature>
<feature type="region of interest" description="Disordered" evidence="3">
    <location>
        <begin position="645"/>
        <end position="671"/>
    </location>
</feature>
<feature type="compositionally biased region" description="Low complexity" evidence="3">
    <location>
        <begin position="1425"/>
        <end position="1448"/>
    </location>
</feature>
<feature type="compositionally biased region" description="Low complexity" evidence="3">
    <location>
        <begin position="918"/>
        <end position="928"/>
    </location>
</feature>
<dbReference type="EMBL" id="KL367479">
    <property type="protein sequence ID" value="KFD72043.1"/>
    <property type="molecule type" value="Genomic_DNA"/>
</dbReference>
<feature type="compositionally biased region" description="Low complexity" evidence="3">
    <location>
        <begin position="1607"/>
        <end position="1618"/>
    </location>
</feature>
<feature type="compositionally biased region" description="Basic and acidic residues" evidence="3">
    <location>
        <begin position="935"/>
        <end position="950"/>
    </location>
</feature>
<feature type="region of interest" description="Disordered" evidence="3">
    <location>
        <begin position="1473"/>
        <end position="1517"/>
    </location>
</feature>
<dbReference type="Pfam" id="PF00307">
    <property type="entry name" value="CH"/>
    <property type="match status" value="1"/>
</dbReference>
<feature type="region of interest" description="Disordered" evidence="3">
    <location>
        <begin position="1412"/>
        <end position="1455"/>
    </location>
</feature>
<evidence type="ECO:0000256" key="1">
    <source>
        <dbReference type="ARBA" id="ARBA00023054"/>
    </source>
</evidence>
<gene>
    <name evidence="5" type="ORF">M514_00457</name>
</gene>
<proteinExistence type="predicted"/>
<dbReference type="Proteomes" id="UP000030758">
    <property type="component" value="Unassembled WGS sequence"/>
</dbReference>
<dbReference type="SMART" id="SM00033">
    <property type="entry name" value="CH"/>
    <property type="match status" value="1"/>
</dbReference>
<dbReference type="InterPro" id="IPR057126">
    <property type="entry name" value="NAV1-like_ubiquitin-like"/>
</dbReference>
<dbReference type="PANTHER" id="PTHR12784">
    <property type="entry name" value="STEERIN"/>
    <property type="match status" value="1"/>
</dbReference>
<evidence type="ECO:0000256" key="3">
    <source>
        <dbReference type="SAM" id="MobiDB-lite"/>
    </source>
</evidence>
<feature type="compositionally biased region" description="Low complexity" evidence="3">
    <location>
        <begin position="325"/>
        <end position="336"/>
    </location>
</feature>
<feature type="region of interest" description="Disordered" evidence="3">
    <location>
        <begin position="135"/>
        <end position="157"/>
    </location>
</feature>
<feature type="region of interest" description="Disordered" evidence="3">
    <location>
        <begin position="900"/>
        <end position="954"/>
    </location>
</feature>
<feature type="region of interest" description="Disordered" evidence="3">
    <location>
        <begin position="528"/>
        <end position="547"/>
    </location>
</feature>
<feature type="region of interest" description="Disordered" evidence="3">
    <location>
        <begin position="394"/>
        <end position="470"/>
    </location>
</feature>